<organism evidence="2 3">
    <name type="scientific">Cordyceps militaris (strain CM01)</name>
    <name type="common">Caterpillar fungus</name>
    <dbReference type="NCBI Taxonomy" id="983644"/>
    <lineage>
        <taxon>Eukaryota</taxon>
        <taxon>Fungi</taxon>
        <taxon>Dikarya</taxon>
        <taxon>Ascomycota</taxon>
        <taxon>Pezizomycotina</taxon>
        <taxon>Sordariomycetes</taxon>
        <taxon>Hypocreomycetidae</taxon>
        <taxon>Hypocreales</taxon>
        <taxon>Cordycipitaceae</taxon>
        <taxon>Cordyceps</taxon>
    </lineage>
</organism>
<sequence>MNLAMSRVQKRSIWWRSVNFVKLALVFELLWFRRGFEVGRVFAHGAGWAKSLKDDVSGIVIIGNGVMDSGNNVRNETRSLVKDTKKDKDIAVMPLRAIDAGN</sequence>
<evidence type="ECO:0000313" key="3">
    <source>
        <dbReference type="Proteomes" id="UP000001610"/>
    </source>
</evidence>
<gene>
    <name evidence="2" type="ORF">CCM_04399</name>
</gene>
<dbReference type="RefSeq" id="XP_006669610.1">
    <property type="nucleotide sequence ID" value="XM_006669547.1"/>
</dbReference>
<evidence type="ECO:0000256" key="1">
    <source>
        <dbReference type="SAM" id="Phobius"/>
    </source>
</evidence>
<keyword evidence="1" id="KW-0472">Membrane</keyword>
<keyword evidence="1" id="KW-0812">Transmembrane</keyword>
<keyword evidence="1" id="KW-1133">Transmembrane helix</keyword>
<name>G3JER8_CORMM</name>
<protein>
    <submittedName>
        <fullName evidence="2">Uncharacterized protein</fullName>
    </submittedName>
</protein>
<dbReference type="VEuPathDB" id="FungiDB:CCM_04399"/>
<feature type="transmembrane region" description="Helical" evidence="1">
    <location>
        <begin position="13"/>
        <end position="32"/>
    </location>
</feature>
<proteinExistence type="predicted"/>
<dbReference type="KEGG" id="cmt:CCM_04399"/>
<evidence type="ECO:0000313" key="2">
    <source>
        <dbReference type="EMBL" id="EGX93027.1"/>
    </source>
</evidence>
<dbReference type="HOGENOM" id="CLU_2277350_0_0_1"/>
<reference evidence="2 3" key="1">
    <citation type="journal article" date="2011" name="Genome Biol.">
        <title>Genome sequence of the insect pathogenic fungus Cordyceps militaris, a valued traditional Chinese medicine.</title>
        <authorList>
            <person name="Zheng P."/>
            <person name="Xia Y."/>
            <person name="Xiao G."/>
            <person name="Xiong C."/>
            <person name="Hu X."/>
            <person name="Zhang S."/>
            <person name="Zheng H."/>
            <person name="Huang Y."/>
            <person name="Zhou Y."/>
            <person name="Wang S."/>
            <person name="Zhao G.P."/>
            <person name="Liu X."/>
            <person name="St Leger R.J."/>
            <person name="Wang C."/>
        </authorList>
    </citation>
    <scope>NUCLEOTIDE SEQUENCE [LARGE SCALE GENOMIC DNA]</scope>
    <source>
        <strain evidence="2 3">CM01</strain>
    </source>
</reference>
<dbReference type="AlphaFoldDB" id="G3JER8"/>
<keyword evidence="3" id="KW-1185">Reference proteome</keyword>
<dbReference type="EMBL" id="JH126401">
    <property type="protein sequence ID" value="EGX93027.1"/>
    <property type="molecule type" value="Genomic_DNA"/>
</dbReference>
<accession>G3JER8</accession>
<dbReference type="InParanoid" id="G3JER8"/>
<dbReference type="GeneID" id="18166422"/>
<dbReference type="Proteomes" id="UP000001610">
    <property type="component" value="Unassembled WGS sequence"/>
</dbReference>